<sequence length="118" mass="12579">MVGLTTDGAPAMLGRDKGLVGMSRKKNEKLTDAELPYFAENLDEISSPDELSTASGESSSEEHPVHNSGESDKSYKPSSSSDENTQNESSETEEEEGNITAESSGEQAYIPAMNGSMK</sequence>
<feature type="region of interest" description="Disordered" evidence="1">
    <location>
        <begin position="1"/>
        <end position="118"/>
    </location>
</feature>
<reference evidence="2" key="1">
    <citation type="submission" date="2022-03" db="EMBL/GenBank/DDBJ databases">
        <authorList>
            <person name="Sayadi A."/>
        </authorList>
    </citation>
    <scope>NUCLEOTIDE SEQUENCE</scope>
</reference>
<evidence type="ECO:0000313" key="3">
    <source>
        <dbReference type="Proteomes" id="UP001152888"/>
    </source>
</evidence>
<feature type="compositionally biased region" description="Basic and acidic residues" evidence="1">
    <location>
        <begin position="60"/>
        <end position="75"/>
    </location>
</feature>
<accession>A0A9P0M713</accession>
<gene>
    <name evidence="2" type="ORF">ACAOBT_LOCUS30343</name>
</gene>
<dbReference type="AlphaFoldDB" id="A0A9P0M713"/>
<evidence type="ECO:0000256" key="1">
    <source>
        <dbReference type="SAM" id="MobiDB-lite"/>
    </source>
</evidence>
<dbReference type="Proteomes" id="UP001152888">
    <property type="component" value="Unassembled WGS sequence"/>
</dbReference>
<feature type="compositionally biased region" description="Low complexity" evidence="1">
    <location>
        <begin position="76"/>
        <end position="89"/>
    </location>
</feature>
<keyword evidence="3" id="KW-1185">Reference proteome</keyword>
<name>A0A9P0M713_ACAOB</name>
<dbReference type="EMBL" id="CAKOFQ010007819">
    <property type="protein sequence ID" value="CAH2008601.1"/>
    <property type="molecule type" value="Genomic_DNA"/>
</dbReference>
<proteinExistence type="predicted"/>
<evidence type="ECO:0000313" key="2">
    <source>
        <dbReference type="EMBL" id="CAH2008601.1"/>
    </source>
</evidence>
<comment type="caution">
    <text evidence="2">The sequence shown here is derived from an EMBL/GenBank/DDBJ whole genome shotgun (WGS) entry which is preliminary data.</text>
</comment>
<feature type="compositionally biased region" description="Polar residues" evidence="1">
    <location>
        <begin position="49"/>
        <end position="58"/>
    </location>
</feature>
<protein>
    <submittedName>
        <fullName evidence="2">Uncharacterized protein</fullName>
    </submittedName>
</protein>
<organism evidence="2 3">
    <name type="scientific">Acanthoscelides obtectus</name>
    <name type="common">Bean weevil</name>
    <name type="synonym">Bruchus obtectus</name>
    <dbReference type="NCBI Taxonomy" id="200917"/>
    <lineage>
        <taxon>Eukaryota</taxon>
        <taxon>Metazoa</taxon>
        <taxon>Ecdysozoa</taxon>
        <taxon>Arthropoda</taxon>
        <taxon>Hexapoda</taxon>
        <taxon>Insecta</taxon>
        <taxon>Pterygota</taxon>
        <taxon>Neoptera</taxon>
        <taxon>Endopterygota</taxon>
        <taxon>Coleoptera</taxon>
        <taxon>Polyphaga</taxon>
        <taxon>Cucujiformia</taxon>
        <taxon>Chrysomeloidea</taxon>
        <taxon>Chrysomelidae</taxon>
        <taxon>Bruchinae</taxon>
        <taxon>Bruchini</taxon>
        <taxon>Acanthoscelides</taxon>
    </lineage>
</organism>